<dbReference type="AlphaFoldDB" id="A0A8T0H1A8"/>
<keyword evidence="2" id="KW-1185">Reference proteome</keyword>
<gene>
    <name evidence="1" type="ORF">KC19_8G063200</name>
</gene>
<dbReference type="InterPro" id="IPR016024">
    <property type="entry name" value="ARM-type_fold"/>
</dbReference>
<dbReference type="InterPro" id="IPR011989">
    <property type="entry name" value="ARM-like"/>
</dbReference>
<dbReference type="GO" id="GO:0000221">
    <property type="term" value="C:vacuolar proton-transporting V-type ATPase, V1 domain"/>
    <property type="evidence" value="ECO:0007669"/>
    <property type="project" value="InterPro"/>
</dbReference>
<accession>A0A8T0H1A8</accession>
<reference evidence="1" key="1">
    <citation type="submission" date="2020-06" db="EMBL/GenBank/DDBJ databases">
        <title>WGS assembly of Ceratodon purpureus strain R40.</title>
        <authorList>
            <person name="Carey S.B."/>
            <person name="Jenkins J."/>
            <person name="Shu S."/>
            <person name="Lovell J.T."/>
            <person name="Sreedasyam A."/>
            <person name="Maumus F."/>
            <person name="Tiley G.P."/>
            <person name="Fernandez-Pozo N."/>
            <person name="Barry K."/>
            <person name="Chen C."/>
            <person name="Wang M."/>
            <person name="Lipzen A."/>
            <person name="Daum C."/>
            <person name="Saski C.A."/>
            <person name="Payton A.C."/>
            <person name="Mcbreen J.C."/>
            <person name="Conrad R.E."/>
            <person name="Kollar L.M."/>
            <person name="Olsson S."/>
            <person name="Huttunen S."/>
            <person name="Landis J.B."/>
            <person name="Wickett N.J."/>
            <person name="Johnson M.G."/>
            <person name="Rensing S.A."/>
            <person name="Grimwood J."/>
            <person name="Schmutz J."/>
            <person name="Mcdaniel S.F."/>
        </authorList>
    </citation>
    <scope>NUCLEOTIDE SEQUENCE</scope>
    <source>
        <strain evidence="1">R40</strain>
    </source>
</reference>
<dbReference type="EMBL" id="CM026429">
    <property type="protein sequence ID" value="KAG0563838.1"/>
    <property type="molecule type" value="Genomic_DNA"/>
</dbReference>
<dbReference type="InterPro" id="IPR004908">
    <property type="entry name" value="ATPase_V1-cplx_hsu"/>
</dbReference>
<evidence type="ECO:0000313" key="1">
    <source>
        <dbReference type="EMBL" id="KAG0563838.1"/>
    </source>
</evidence>
<protein>
    <submittedName>
        <fullName evidence="1">Uncharacterized protein</fullName>
    </submittedName>
</protein>
<evidence type="ECO:0000313" key="2">
    <source>
        <dbReference type="Proteomes" id="UP000822688"/>
    </source>
</evidence>
<dbReference type="GO" id="GO:0046961">
    <property type="term" value="F:proton-transporting ATPase activity, rotational mechanism"/>
    <property type="evidence" value="ECO:0007669"/>
    <property type="project" value="InterPro"/>
</dbReference>
<name>A0A8T0H1A8_CERPU</name>
<comment type="caution">
    <text evidence="1">The sequence shown here is derived from an EMBL/GenBank/DDBJ whole genome shotgun (WGS) entry which is preliminary data.</text>
</comment>
<sequence length="59" mass="6894">MTDSELTREEVLKRDIPWETYMTAKLINSTGLQLLRRHDHRPAHVQSALLEEVLGIFFS</sequence>
<dbReference type="Proteomes" id="UP000822688">
    <property type="component" value="Chromosome 8"/>
</dbReference>
<proteinExistence type="predicted"/>
<dbReference type="SUPFAM" id="SSF48371">
    <property type="entry name" value="ARM repeat"/>
    <property type="match status" value="1"/>
</dbReference>
<organism evidence="1 2">
    <name type="scientific">Ceratodon purpureus</name>
    <name type="common">Fire moss</name>
    <name type="synonym">Dicranum purpureum</name>
    <dbReference type="NCBI Taxonomy" id="3225"/>
    <lineage>
        <taxon>Eukaryota</taxon>
        <taxon>Viridiplantae</taxon>
        <taxon>Streptophyta</taxon>
        <taxon>Embryophyta</taxon>
        <taxon>Bryophyta</taxon>
        <taxon>Bryophytina</taxon>
        <taxon>Bryopsida</taxon>
        <taxon>Dicranidae</taxon>
        <taxon>Pseudoditrichales</taxon>
        <taxon>Ditrichaceae</taxon>
        <taxon>Ceratodon</taxon>
    </lineage>
</organism>
<dbReference type="Gene3D" id="1.25.10.10">
    <property type="entry name" value="Leucine-rich Repeat Variant"/>
    <property type="match status" value="1"/>
</dbReference>
<dbReference type="Pfam" id="PF03224">
    <property type="entry name" value="V-ATPase_H_N"/>
    <property type="match status" value="1"/>
</dbReference>